<feature type="transmembrane region" description="Helical" evidence="1">
    <location>
        <begin position="294"/>
        <end position="309"/>
    </location>
</feature>
<sequence length="753" mass="83919">MKSEEITGGKGKLSSAPAVLPALITSLVIALVAALAVIASGVIDIGALQESGLGFGRLFGLPPALIAYLRRTGLQAGIVAFVLTMVVLLWAGRVSRPFRPRNPGSTSNTDRLSNRSRSSKLSFIFGPSSPMTFGRAFRRYGWIFWLSILISWVPVLMTAWPGALRDDTLAQFFQSQNVRGYYTRHPLMGTFIFGLFWKAGEALGNITLGLVFYIIVQAVALSLCSALVLSYMRKCGTPLFFIWLSLLYFAASYQTSAAVPTMSKDSLWAIVMTPFALIFIEACQTRGRILKRRPVLISFIILAFLVMTIKRTGQILVLASGFFLFLLVVFSGRQSAVRTTRGKILLAARVLLAFLLPALVTAGIWNPLSIKAVQASSWEPVEFYGLFTQPLARLYKANPQSVSAGQRKEINRYMDLSIAAEAYNPSRMDETMYTSRRRVLSGKIVDFIKLWAKIGLSSRANSSQYLKAYLSVWRGWFSLQNDEGYPTESAYIFTPSYMQQWGREVEGPDKAFLSTAHLRAGIYRGMESRTFWASQVAGGLKERRQAEERARKVEVCLAAGATSWGTADQMSRGGRNLTEKLVACRELVKDYREDVADSEKDQSRKRIRSCIQEQGNQMKARRDQEERVDTEYHLKRQPVKGLSDATIKVLCQAGPAEKLPRRLGPLQVLDSLSRSMGITVTLIPLALGLFLLLRRRWAALASWSFAGLFLLQLYLSPASLIWYAIPLFFLLPAFGSLIFQPAQRAIAQTARQK</sequence>
<protein>
    <submittedName>
        <fullName evidence="2">Uncharacterized protein</fullName>
    </submittedName>
</protein>
<evidence type="ECO:0000256" key="1">
    <source>
        <dbReference type="SAM" id="Phobius"/>
    </source>
</evidence>
<dbReference type="HOGENOM" id="CLU_022806_0_0_11"/>
<proteinExistence type="predicted"/>
<dbReference type="EMBL" id="ADCX01000002">
    <property type="protein sequence ID" value="EFG26587.2"/>
    <property type="molecule type" value="Genomic_DNA"/>
</dbReference>
<comment type="caution">
    <text evidence="2">The sequence shown here is derived from an EMBL/GenBank/DDBJ whole genome shotgun (WGS) entry which is preliminary data.</text>
</comment>
<accession>W5II85</accession>
<feature type="transmembrane region" description="Helical" evidence="1">
    <location>
        <begin position="140"/>
        <end position="160"/>
    </location>
</feature>
<dbReference type="RefSeq" id="WP_050752355.1">
    <property type="nucleotide sequence ID" value="NZ_GG770225.1"/>
</dbReference>
<feature type="transmembrane region" description="Helical" evidence="1">
    <location>
        <begin position="68"/>
        <end position="91"/>
    </location>
</feature>
<dbReference type="Pfam" id="PF19484">
    <property type="entry name" value="DUF6020"/>
    <property type="match status" value="1"/>
</dbReference>
<keyword evidence="1" id="KW-0812">Transmembrane</keyword>
<gene>
    <name evidence="2" type="ORF">HMPREF9020_00209</name>
</gene>
<dbReference type="AlphaFoldDB" id="W5II85"/>
<feature type="transmembrane region" description="Helical" evidence="1">
    <location>
        <begin position="344"/>
        <end position="365"/>
    </location>
</feature>
<dbReference type="eggNOG" id="ENOG5032VVG">
    <property type="taxonomic scope" value="Bacteria"/>
</dbReference>
<keyword evidence="1" id="KW-0472">Membrane</keyword>
<feature type="transmembrane region" description="Helical" evidence="1">
    <location>
        <begin position="266"/>
        <end position="282"/>
    </location>
</feature>
<reference evidence="2 3" key="1">
    <citation type="submission" date="2012-01" db="EMBL/GenBank/DDBJ databases">
        <title>The Genome Sequence of Scardovia inopinata F0304.</title>
        <authorList>
            <consortium name="The Broad Institute Genome Sequencing Platform"/>
            <person name="Ward D."/>
            <person name="Earl A."/>
            <person name="Feldgarden M."/>
            <person name="Gevers D."/>
            <person name="Young S."/>
            <person name="Zeng Q."/>
            <person name="Koehrsen M."/>
            <person name="Alvarado L."/>
            <person name="Berlin A.M."/>
            <person name="Borenstein D."/>
            <person name="Chapman S.B."/>
            <person name="Chen Z."/>
            <person name="Engels R."/>
            <person name="Freedman E."/>
            <person name="Gellesch M."/>
            <person name="Goldberg J."/>
            <person name="Griggs A."/>
            <person name="Gujja S."/>
            <person name="Heilman E.R."/>
            <person name="Heiman D.I."/>
            <person name="Hepburn T.A."/>
            <person name="Howarth C."/>
            <person name="Jen D."/>
            <person name="Larson L."/>
            <person name="Mehta T."/>
            <person name="Park D."/>
            <person name="Pearson M."/>
            <person name="Richards J."/>
            <person name="Roberts A."/>
            <person name="Saif S."/>
            <person name="Shea T.D."/>
            <person name="Shenoy N."/>
            <person name="Sisk P."/>
            <person name="Stolte C."/>
            <person name="Sykes S.N."/>
            <person name="Walk T."/>
            <person name="White J."/>
            <person name="Yandava C."/>
            <person name="Izard J."/>
            <person name="Baranova O.V."/>
            <person name="Blanton J.M."/>
            <person name="Tanner A.C."/>
            <person name="Dewhirst F."/>
            <person name="Haas B."/>
            <person name="Nusbaum C."/>
            <person name="Birren B."/>
        </authorList>
    </citation>
    <scope>NUCLEOTIDE SEQUENCE [LARGE SCALE GENOMIC DNA]</scope>
    <source>
        <strain evidence="2 3">F0304</strain>
    </source>
</reference>
<feature type="transmembrane region" description="Helical" evidence="1">
    <location>
        <begin position="206"/>
        <end position="229"/>
    </location>
</feature>
<evidence type="ECO:0000313" key="2">
    <source>
        <dbReference type="EMBL" id="EFG26587.2"/>
    </source>
</evidence>
<feature type="transmembrane region" description="Helical" evidence="1">
    <location>
        <begin position="236"/>
        <end position="254"/>
    </location>
</feature>
<feature type="transmembrane region" description="Helical" evidence="1">
    <location>
        <begin position="697"/>
        <end position="715"/>
    </location>
</feature>
<name>W5II85_SCAIO</name>
<feature type="transmembrane region" description="Helical" evidence="1">
    <location>
        <begin position="315"/>
        <end position="332"/>
    </location>
</feature>
<dbReference type="InterPro" id="IPR046062">
    <property type="entry name" value="DUF6020"/>
</dbReference>
<feature type="transmembrane region" description="Helical" evidence="1">
    <location>
        <begin position="721"/>
        <end position="739"/>
    </location>
</feature>
<keyword evidence="1" id="KW-1133">Transmembrane helix</keyword>
<organism evidence="2 3">
    <name type="scientific">Scardovia inopinata F0304</name>
    <dbReference type="NCBI Taxonomy" id="641146"/>
    <lineage>
        <taxon>Bacteria</taxon>
        <taxon>Bacillati</taxon>
        <taxon>Actinomycetota</taxon>
        <taxon>Actinomycetes</taxon>
        <taxon>Bifidobacteriales</taxon>
        <taxon>Bifidobacteriaceae</taxon>
        <taxon>Scardovia</taxon>
    </lineage>
</organism>
<feature type="transmembrane region" description="Helical" evidence="1">
    <location>
        <begin position="672"/>
        <end position="692"/>
    </location>
</feature>
<feature type="transmembrane region" description="Helical" evidence="1">
    <location>
        <begin position="20"/>
        <end position="48"/>
    </location>
</feature>
<keyword evidence="3" id="KW-1185">Reference proteome</keyword>
<dbReference type="Proteomes" id="UP000005777">
    <property type="component" value="Unassembled WGS sequence"/>
</dbReference>
<evidence type="ECO:0000313" key="3">
    <source>
        <dbReference type="Proteomes" id="UP000005777"/>
    </source>
</evidence>